<dbReference type="RefSeq" id="WP_174401125.1">
    <property type="nucleotide sequence ID" value="NZ_VBSB01000035.1"/>
</dbReference>
<comment type="caution">
    <text evidence="5">The sequence shown here is derived from an EMBL/GenBank/DDBJ whole genome shotgun (WGS) entry which is preliminary data.</text>
</comment>
<dbReference type="SMART" id="SM00895">
    <property type="entry name" value="FCD"/>
    <property type="match status" value="1"/>
</dbReference>
<dbReference type="InterPro" id="IPR008920">
    <property type="entry name" value="TF_FadR/GntR_C"/>
</dbReference>
<keyword evidence="1" id="KW-0805">Transcription regulation</keyword>
<dbReference type="SUPFAM" id="SSF46785">
    <property type="entry name" value="Winged helix' DNA-binding domain"/>
    <property type="match status" value="1"/>
</dbReference>
<dbReference type="EMBL" id="VBSB01000035">
    <property type="protein sequence ID" value="NTY63529.1"/>
    <property type="molecule type" value="Genomic_DNA"/>
</dbReference>
<dbReference type="Gene3D" id="1.10.10.10">
    <property type="entry name" value="Winged helix-like DNA-binding domain superfamily/Winged helix DNA-binding domain"/>
    <property type="match status" value="1"/>
</dbReference>
<evidence type="ECO:0000256" key="1">
    <source>
        <dbReference type="ARBA" id="ARBA00023015"/>
    </source>
</evidence>
<dbReference type="Proteomes" id="UP000708347">
    <property type="component" value="Unassembled WGS sequence"/>
</dbReference>
<dbReference type="SUPFAM" id="SSF48008">
    <property type="entry name" value="GntR ligand-binding domain-like"/>
    <property type="match status" value="1"/>
</dbReference>
<keyword evidence="6" id="KW-1185">Reference proteome</keyword>
<keyword evidence="2" id="KW-0238">DNA-binding</keyword>
<evidence type="ECO:0000256" key="3">
    <source>
        <dbReference type="ARBA" id="ARBA00023163"/>
    </source>
</evidence>
<dbReference type="Pfam" id="PF00392">
    <property type="entry name" value="GntR"/>
    <property type="match status" value="1"/>
</dbReference>
<dbReference type="InterPro" id="IPR036390">
    <property type="entry name" value="WH_DNA-bd_sf"/>
</dbReference>
<reference evidence="5 6" key="1">
    <citation type="submission" date="2019-05" db="EMBL/GenBank/DDBJ databases">
        <title>Mycolicibacterium sphagni ENV482 genome assembly.</title>
        <authorList>
            <person name="Chen W."/>
            <person name="Faulkner N.W."/>
            <person name="Hyman M.R."/>
        </authorList>
    </citation>
    <scope>NUCLEOTIDE SEQUENCE [LARGE SCALE GENOMIC DNA]</scope>
    <source>
        <strain evidence="5 6">ENV482</strain>
    </source>
</reference>
<dbReference type="InterPro" id="IPR036388">
    <property type="entry name" value="WH-like_DNA-bd_sf"/>
</dbReference>
<evidence type="ECO:0000259" key="4">
    <source>
        <dbReference type="PROSITE" id="PS50949"/>
    </source>
</evidence>
<feature type="domain" description="HTH gntR-type" evidence="4">
    <location>
        <begin position="17"/>
        <end position="85"/>
    </location>
</feature>
<organism evidence="5 6">
    <name type="scientific">Mycolicibacterium sphagni</name>
    <dbReference type="NCBI Taxonomy" id="1786"/>
    <lineage>
        <taxon>Bacteria</taxon>
        <taxon>Bacillati</taxon>
        <taxon>Actinomycetota</taxon>
        <taxon>Actinomycetes</taxon>
        <taxon>Mycobacteriales</taxon>
        <taxon>Mycobacteriaceae</taxon>
        <taxon>Mycolicibacterium</taxon>
    </lineage>
</organism>
<dbReference type="InterPro" id="IPR011711">
    <property type="entry name" value="GntR_C"/>
</dbReference>
<dbReference type="PROSITE" id="PS50949">
    <property type="entry name" value="HTH_GNTR"/>
    <property type="match status" value="1"/>
</dbReference>
<evidence type="ECO:0000256" key="2">
    <source>
        <dbReference type="ARBA" id="ARBA00023125"/>
    </source>
</evidence>
<name>A0ABX2K379_9MYCO</name>
<sequence>MDMSDRWTDRQPRVRRVGAAEAVLADLQSAIEQKELAVGTKLPSEAELARHYGVSRSVVREALRSTNALGITETSTGRGTFVIADHPRAAEPAFGRYTVQALREARPHIEVPATGLAAVRRTDDQLTRLRALVTAMDMVTDPTEWVRLDGEFHLCIGQASGNPVFAAVLDEIRDALAEQSHALNTLPQRREASGVEHRAIVDAIEAGSAEQAAAAMAEHLRIVDDSLTQLLSG</sequence>
<proteinExistence type="predicted"/>
<dbReference type="InterPro" id="IPR000524">
    <property type="entry name" value="Tscrpt_reg_HTH_GntR"/>
</dbReference>
<keyword evidence="3" id="KW-0804">Transcription</keyword>
<dbReference type="CDD" id="cd07377">
    <property type="entry name" value="WHTH_GntR"/>
    <property type="match status" value="1"/>
</dbReference>
<dbReference type="PANTHER" id="PTHR43537:SF5">
    <property type="entry name" value="UXU OPERON TRANSCRIPTIONAL REGULATOR"/>
    <property type="match status" value="1"/>
</dbReference>
<dbReference type="SMART" id="SM00345">
    <property type="entry name" value="HTH_GNTR"/>
    <property type="match status" value="1"/>
</dbReference>
<dbReference type="Pfam" id="PF07729">
    <property type="entry name" value="FCD"/>
    <property type="match status" value="1"/>
</dbReference>
<dbReference type="PRINTS" id="PR00035">
    <property type="entry name" value="HTHGNTR"/>
</dbReference>
<evidence type="ECO:0000313" key="5">
    <source>
        <dbReference type="EMBL" id="NTY63529.1"/>
    </source>
</evidence>
<evidence type="ECO:0000313" key="6">
    <source>
        <dbReference type="Proteomes" id="UP000708347"/>
    </source>
</evidence>
<accession>A0ABX2K379</accession>
<dbReference type="PANTHER" id="PTHR43537">
    <property type="entry name" value="TRANSCRIPTIONAL REGULATOR, GNTR FAMILY"/>
    <property type="match status" value="1"/>
</dbReference>
<gene>
    <name evidence="5" type="ORF">FEG63_28825</name>
</gene>
<dbReference type="Gene3D" id="1.20.120.530">
    <property type="entry name" value="GntR ligand-binding domain-like"/>
    <property type="match status" value="1"/>
</dbReference>
<protein>
    <submittedName>
        <fullName evidence="5">FadR family transcriptional regulator</fullName>
    </submittedName>
</protein>